<reference evidence="6 7" key="1">
    <citation type="submission" date="2013-01" db="EMBL/GenBank/DDBJ databases">
        <authorList>
            <person name="Hannick L."/>
            <person name="Zafar N."/>
            <person name="Lorenzi H."/>
            <person name="Ali I.A."/>
            <person name="Petri W.P."/>
            <person name="Caler E."/>
        </authorList>
    </citation>
    <scope>NUCLEOTIDE SEQUENCE [LARGE SCALE GENOMIC DNA]</scope>
    <source>
        <strain evidence="7">HM3:IMSS-B</strain>
    </source>
</reference>
<comment type="similarity">
    <text evidence="1">Belongs to the type-I restriction system S methylase family.</text>
</comment>
<evidence type="ECO:0000313" key="7">
    <source>
        <dbReference type="Proteomes" id="UP000030781"/>
    </source>
</evidence>
<sequence length="479" mass="51964">MKNLSGANLNNGAAVGPQGEGIDSPSTFPRYPAYKESRVEWLGRLPQHWIVGCLKHTLIELISGGTPESNNPAYWADGDGVPWVAISDMTKGLVINGTAKAITEDGLRSKGLRVMPAGGLLYSIYASIGKVAVLGLSAVTNQAILGLVVNGAVADQQFVRWWLVSLESWVKTVSSSNTQDNLNAEKVKNLPFAFPTLTEQTQIARFLDHETARIDALIEEQQRLIELLKEKRQSVISHAVTKGLDPTVPMKDSGVEWLGDVPAHWVVSKFGYISSVVRGGSPRPAGDPELFNGDYSPWVTVAEITKDDEIYLDETESFLTKKGSDQCRIFSKGTLVLSNSGATLGVPKILMIDANANDGVVGFENISLDKEYSYLYLTTLTEGLRDRAAGSGQPNLNTDIVKSIDVPIPPSNEVVEIVAAVKKLRVQFNFLSKEAVKGIRLLQERRSALISAAVTGKIDVRGWQPPTSAQTPVLEQEAV</sequence>
<dbReference type="Gene3D" id="3.90.220.20">
    <property type="entry name" value="DNA methylase specificity domains"/>
    <property type="match status" value="2"/>
</dbReference>
<dbReference type="VEuPathDB" id="AmoebaDB:EHI8A_147880"/>
<evidence type="ECO:0000313" key="6">
    <source>
        <dbReference type="EMBL" id="EMH76037.1"/>
    </source>
</evidence>
<feature type="compositionally biased region" description="Low complexity" evidence="4">
    <location>
        <begin position="1"/>
        <end position="16"/>
    </location>
</feature>
<feature type="domain" description="Type I restriction modification DNA specificity" evidence="5">
    <location>
        <begin position="58"/>
        <end position="223"/>
    </location>
</feature>
<dbReference type="Pfam" id="PF01420">
    <property type="entry name" value="Methylase_S"/>
    <property type="match status" value="2"/>
</dbReference>
<dbReference type="GO" id="GO:0003677">
    <property type="term" value="F:DNA binding"/>
    <property type="evidence" value="ECO:0007669"/>
    <property type="project" value="UniProtKB-KW"/>
</dbReference>
<evidence type="ECO:0000256" key="2">
    <source>
        <dbReference type="ARBA" id="ARBA00022747"/>
    </source>
</evidence>
<dbReference type="Gene3D" id="1.10.287.1120">
    <property type="entry name" value="Bipartite methylase S protein"/>
    <property type="match status" value="1"/>
</dbReference>
<evidence type="ECO:0000259" key="5">
    <source>
        <dbReference type="Pfam" id="PF01420"/>
    </source>
</evidence>
<dbReference type="Proteomes" id="UP000030781">
    <property type="component" value="Unassembled WGS sequence"/>
</dbReference>
<dbReference type="SUPFAM" id="SSF116734">
    <property type="entry name" value="DNA methylase specificity domain"/>
    <property type="match status" value="2"/>
</dbReference>
<protein>
    <submittedName>
        <fullName evidence="6">Type I restriction modification DNA specificity domain containing protein</fullName>
    </submittedName>
</protein>
<dbReference type="CDD" id="cd17275">
    <property type="entry name" value="RMtype1_S_MjaORF132P-TRD1-CR1_like"/>
    <property type="match status" value="1"/>
</dbReference>
<dbReference type="AlphaFoldDB" id="M3UWQ8"/>
<gene>
    <name evidence="6" type="ORF">EHI8A_147880</name>
</gene>
<dbReference type="InterPro" id="IPR044946">
    <property type="entry name" value="Restrct_endonuc_typeI_TRD_sf"/>
</dbReference>
<dbReference type="InterPro" id="IPR000055">
    <property type="entry name" value="Restrct_endonuc_typeI_TRD"/>
</dbReference>
<feature type="region of interest" description="Disordered" evidence="4">
    <location>
        <begin position="1"/>
        <end position="27"/>
    </location>
</feature>
<dbReference type="CDD" id="cd17283">
    <property type="entry name" value="RMtype1_S_Hpy180ORF7835P_TRD2-CR2_like"/>
    <property type="match status" value="1"/>
</dbReference>
<dbReference type="PANTHER" id="PTHR30408">
    <property type="entry name" value="TYPE-1 RESTRICTION ENZYME ECOKI SPECIFICITY PROTEIN"/>
    <property type="match status" value="1"/>
</dbReference>
<evidence type="ECO:0000256" key="3">
    <source>
        <dbReference type="ARBA" id="ARBA00023125"/>
    </source>
</evidence>
<dbReference type="PANTHER" id="PTHR30408:SF12">
    <property type="entry name" value="TYPE I RESTRICTION ENZYME MJAVIII SPECIFICITY SUBUNIT"/>
    <property type="match status" value="1"/>
</dbReference>
<proteinExistence type="inferred from homology"/>
<organism evidence="6 7">
    <name type="scientific">Entamoeba histolytica HM-1:IMSS-B</name>
    <dbReference type="NCBI Taxonomy" id="885319"/>
    <lineage>
        <taxon>Eukaryota</taxon>
        <taxon>Amoebozoa</taxon>
        <taxon>Evosea</taxon>
        <taxon>Archamoebae</taxon>
        <taxon>Mastigamoebida</taxon>
        <taxon>Entamoebidae</taxon>
        <taxon>Entamoeba</taxon>
    </lineage>
</organism>
<name>M3UWQ8_ENTH1</name>
<accession>M3UWQ8</accession>
<dbReference type="EMBL" id="KB610463">
    <property type="protein sequence ID" value="EMH76037.1"/>
    <property type="molecule type" value="Genomic_DNA"/>
</dbReference>
<evidence type="ECO:0000256" key="1">
    <source>
        <dbReference type="ARBA" id="ARBA00010923"/>
    </source>
</evidence>
<evidence type="ECO:0000256" key="4">
    <source>
        <dbReference type="SAM" id="MobiDB-lite"/>
    </source>
</evidence>
<dbReference type="InterPro" id="IPR052021">
    <property type="entry name" value="Type-I_RS_S_subunit"/>
</dbReference>
<dbReference type="GO" id="GO:0009307">
    <property type="term" value="P:DNA restriction-modification system"/>
    <property type="evidence" value="ECO:0007669"/>
    <property type="project" value="UniProtKB-KW"/>
</dbReference>
<keyword evidence="2" id="KW-0680">Restriction system</keyword>
<feature type="domain" description="Type I restriction modification DNA specificity" evidence="5">
    <location>
        <begin position="264"/>
        <end position="424"/>
    </location>
</feature>
<keyword evidence="3" id="KW-0238">DNA-binding</keyword>